<dbReference type="AlphaFoldDB" id="A0A9Y6J885"/>
<sequence length="663" mass="71644">MASVAARFWGPSVCCSQSKLSGTSSLKLGRGRSLPPMSSGWRCSGVSGLGGGAVSPGPVVVEVAEPGTGEGHRELFEACRSGDLERVRKLVTAENVNSRDTAGRKSTPLHFAAVKVCVCVCVVLLQHDAEPTIRNTDGRTALDLADASAKAVLTGELDLTGTFAGVRTHLFVTKFGRGGHAPVSINSSTPLHLAAGYNRVKTVQLLLQHGADVHAKDKGDLVPLHNACSYGHYKVIELLVKHGACVNAMDLWQFTPLHEAASKNHVEVCSLLLSYGANPTFLNCYNKSSIDLAPTAQLKEQLTYEFRGHSLLQAARDADMVQVKKHLSMETISFKHPHTQETALHCASASRYPKRKQVCEVLLRKGANVNEKTKDLQTPLHVASEKAHNDVIEVLVKHEAKVNAVDHLGQTALHRAARCGHLQTCRLLTTGCDPLLTSLQGLSPSQLGNESVQEILQEGFLIGNSEVDRQLLEASKSGDVDVVKRLCTAQNVNCRDVEGRQSTPLHFAAGYNRLAVVQFLLQHGADVHAKDKGGLVPLHNACSYGHYEVAELLVLHGAVVNVADLWKFTPLHEAAAKGKYDICKLLLQHGADPTRKNRDSNTPLDLVKDADTDIQDLLRGDAALLDAAKKGCLTRVKKLCTRDNVNCRDQHGRHSTPLHLAGT</sequence>
<dbReference type="GeneID" id="102195013"/>
<keyword evidence="4" id="KW-1185">Reference proteome</keyword>
<dbReference type="Pfam" id="PF12796">
    <property type="entry name" value="Ank_2"/>
    <property type="match status" value="3"/>
</dbReference>
<dbReference type="PROSITE" id="PS50088">
    <property type="entry name" value="ANK_REPEAT"/>
    <property type="match status" value="8"/>
</dbReference>
<dbReference type="InterPro" id="IPR002110">
    <property type="entry name" value="Ankyrin_rpt"/>
</dbReference>
<accession>A0A9Y6J885</accession>
<dbReference type="Gene3D" id="1.25.40.20">
    <property type="entry name" value="Ankyrin repeat-containing domain"/>
    <property type="match status" value="5"/>
</dbReference>
<reference evidence="5" key="1">
    <citation type="submission" date="2025-08" db="UniProtKB">
        <authorList>
            <consortium name="RefSeq"/>
        </authorList>
    </citation>
    <scope>IDENTIFICATION</scope>
</reference>
<dbReference type="PANTHER" id="PTHR24171">
    <property type="entry name" value="ANKYRIN REPEAT DOMAIN-CONTAINING PROTEIN 39-RELATED"/>
    <property type="match status" value="1"/>
</dbReference>
<evidence type="ECO:0000256" key="1">
    <source>
        <dbReference type="ARBA" id="ARBA00022737"/>
    </source>
</evidence>
<dbReference type="PRINTS" id="PR01415">
    <property type="entry name" value="ANKYRIN"/>
</dbReference>
<evidence type="ECO:0000256" key="2">
    <source>
        <dbReference type="ARBA" id="ARBA00023043"/>
    </source>
</evidence>
<feature type="repeat" description="ANK" evidence="3">
    <location>
        <begin position="500"/>
        <end position="532"/>
    </location>
</feature>
<proteinExistence type="predicted"/>
<organism evidence="4 5">
    <name type="scientific">Pundamilia nyererei</name>
    <dbReference type="NCBI Taxonomy" id="303518"/>
    <lineage>
        <taxon>Eukaryota</taxon>
        <taxon>Metazoa</taxon>
        <taxon>Chordata</taxon>
        <taxon>Craniata</taxon>
        <taxon>Vertebrata</taxon>
        <taxon>Euteleostomi</taxon>
        <taxon>Actinopterygii</taxon>
        <taxon>Neopterygii</taxon>
        <taxon>Teleostei</taxon>
        <taxon>Neoteleostei</taxon>
        <taxon>Acanthomorphata</taxon>
        <taxon>Ovalentaria</taxon>
        <taxon>Cichlomorphae</taxon>
        <taxon>Cichliformes</taxon>
        <taxon>Cichlidae</taxon>
        <taxon>African cichlids</taxon>
        <taxon>Pseudocrenilabrinae</taxon>
        <taxon>Haplochromini</taxon>
        <taxon>Pundamilia</taxon>
    </lineage>
</organism>
<feature type="repeat" description="ANK" evidence="3">
    <location>
        <begin position="219"/>
        <end position="251"/>
    </location>
</feature>
<dbReference type="FunFam" id="1.25.40.20:FF:000009">
    <property type="entry name" value="Poly [ADP-ribose] polymerase"/>
    <property type="match status" value="1"/>
</dbReference>
<feature type="repeat" description="ANK" evidence="3">
    <location>
        <begin position="533"/>
        <end position="565"/>
    </location>
</feature>
<evidence type="ECO:0000256" key="3">
    <source>
        <dbReference type="PROSITE-ProRule" id="PRU00023"/>
    </source>
</evidence>
<feature type="repeat" description="ANK" evidence="3">
    <location>
        <begin position="375"/>
        <end position="407"/>
    </location>
</feature>
<dbReference type="RefSeq" id="XP_013763616.1">
    <property type="nucleotide sequence ID" value="XM_013908162.1"/>
</dbReference>
<feature type="repeat" description="ANK" evidence="3">
    <location>
        <begin position="339"/>
        <end position="374"/>
    </location>
</feature>
<evidence type="ECO:0000313" key="4">
    <source>
        <dbReference type="Proteomes" id="UP000695023"/>
    </source>
</evidence>
<evidence type="ECO:0000313" key="5">
    <source>
        <dbReference type="RefSeq" id="XP_013763616.1"/>
    </source>
</evidence>
<dbReference type="Proteomes" id="UP000695023">
    <property type="component" value="Unplaced"/>
</dbReference>
<gene>
    <name evidence="5" type="primary">LOC102195013</name>
</gene>
<dbReference type="InterPro" id="IPR036770">
    <property type="entry name" value="Ankyrin_rpt-contain_sf"/>
</dbReference>
<keyword evidence="1" id="KW-0677">Repeat</keyword>
<keyword evidence="2 3" id="KW-0040">ANK repeat</keyword>
<dbReference type="Pfam" id="PF13637">
    <property type="entry name" value="Ank_4"/>
    <property type="match status" value="1"/>
</dbReference>
<feature type="repeat" description="ANK" evidence="3">
    <location>
        <begin position="186"/>
        <end position="218"/>
    </location>
</feature>
<dbReference type="PROSITE" id="PS50297">
    <property type="entry name" value="ANK_REP_REGION"/>
    <property type="match status" value="7"/>
</dbReference>
<dbReference type="SUPFAM" id="SSF48403">
    <property type="entry name" value="Ankyrin repeat"/>
    <property type="match status" value="2"/>
</dbReference>
<dbReference type="SMART" id="SM00248">
    <property type="entry name" value="ANK"/>
    <property type="match status" value="13"/>
</dbReference>
<protein>
    <submittedName>
        <fullName evidence="5">Tankyrase-2-like</fullName>
    </submittedName>
</protein>
<dbReference type="FunFam" id="1.25.40.20:FF:000024">
    <property type="entry name" value="Poly [ADP-ribose] polymerase"/>
    <property type="match status" value="1"/>
</dbReference>
<feature type="repeat" description="ANK" evidence="3">
    <location>
        <begin position="252"/>
        <end position="284"/>
    </location>
</feature>
<feature type="repeat" description="ANK" evidence="3">
    <location>
        <begin position="566"/>
        <end position="598"/>
    </location>
</feature>
<dbReference type="FunFam" id="1.25.40.20:FF:000010">
    <property type="entry name" value="Poly [ADP-ribose] polymerase"/>
    <property type="match status" value="1"/>
</dbReference>
<name>A0A9Y6J885_9CICH</name>